<gene>
    <name evidence="3" type="ORF">TQ33_1453</name>
</gene>
<dbReference type="AlphaFoldDB" id="A0A0F6RCX2"/>
<evidence type="ECO:0000313" key="4">
    <source>
        <dbReference type="Proteomes" id="UP000034071"/>
    </source>
</evidence>
<feature type="domain" description="YCII-related" evidence="2">
    <location>
        <begin position="1"/>
        <end position="94"/>
    </location>
</feature>
<comment type="similarity">
    <text evidence="1">Belongs to the YciI family.</text>
</comment>
<dbReference type="OrthoDB" id="9797014at2"/>
<dbReference type="STRING" id="914150.TQ33_1453"/>
<dbReference type="SUPFAM" id="SSF54909">
    <property type="entry name" value="Dimeric alpha+beta barrel"/>
    <property type="match status" value="1"/>
</dbReference>
<evidence type="ECO:0000313" key="3">
    <source>
        <dbReference type="EMBL" id="AKE52401.1"/>
    </source>
</evidence>
<evidence type="ECO:0000256" key="1">
    <source>
        <dbReference type="ARBA" id="ARBA00007689"/>
    </source>
</evidence>
<dbReference type="PANTHER" id="PTHR33606">
    <property type="entry name" value="PROTEIN YCII"/>
    <property type="match status" value="1"/>
</dbReference>
<dbReference type="EMBL" id="CP010975">
    <property type="protein sequence ID" value="AKE52401.1"/>
    <property type="molecule type" value="Genomic_DNA"/>
</dbReference>
<dbReference type="Pfam" id="PF03795">
    <property type="entry name" value="YCII"/>
    <property type="match status" value="1"/>
</dbReference>
<dbReference type="KEGG" id="kge:TQ33_1453"/>
<dbReference type="Proteomes" id="UP000034071">
    <property type="component" value="Chromosome"/>
</dbReference>
<evidence type="ECO:0000259" key="2">
    <source>
        <dbReference type="Pfam" id="PF03795"/>
    </source>
</evidence>
<dbReference type="PATRIC" id="fig|914150.5.peg.1471"/>
<dbReference type="InterPro" id="IPR011008">
    <property type="entry name" value="Dimeric_a/b-barrel"/>
</dbReference>
<organism evidence="3 4">
    <name type="scientific">Kangiella geojedonensis</name>
    <dbReference type="NCBI Taxonomy" id="914150"/>
    <lineage>
        <taxon>Bacteria</taxon>
        <taxon>Pseudomonadati</taxon>
        <taxon>Pseudomonadota</taxon>
        <taxon>Gammaproteobacteria</taxon>
        <taxon>Kangiellales</taxon>
        <taxon>Kangiellaceae</taxon>
        <taxon>Kangiella</taxon>
    </lineage>
</organism>
<protein>
    <submittedName>
        <fullName evidence="3">BolA family transcriptional regulator</fullName>
    </submittedName>
</protein>
<keyword evidence="4" id="KW-1185">Reference proteome</keyword>
<dbReference type="InterPro" id="IPR005545">
    <property type="entry name" value="YCII"/>
</dbReference>
<dbReference type="InterPro" id="IPR051807">
    <property type="entry name" value="Sec-metab_biosynth-assoc"/>
</dbReference>
<name>A0A0F6RCX2_9GAMM</name>
<dbReference type="NCBIfam" id="NF008473">
    <property type="entry name" value="PRK11370.1"/>
    <property type="match status" value="1"/>
</dbReference>
<reference evidence="3 4" key="1">
    <citation type="submission" date="2015-02" db="EMBL/GenBank/DDBJ databases">
        <title>Complete genome sequence of Kangiella geojedonensis strain YCS-5T.</title>
        <authorList>
            <person name="Kim K.M."/>
        </authorList>
    </citation>
    <scope>NUCLEOTIDE SEQUENCE [LARGE SCALE GENOMIC DNA]</scope>
    <source>
        <strain evidence="3 4">YCS-5</strain>
    </source>
</reference>
<dbReference type="RefSeq" id="WP_046561475.1">
    <property type="nucleotide sequence ID" value="NZ_CP010975.1"/>
</dbReference>
<dbReference type="Gene3D" id="3.30.70.1060">
    <property type="entry name" value="Dimeric alpha+beta barrel"/>
    <property type="match status" value="1"/>
</dbReference>
<accession>A0A0F6RCX2</accession>
<dbReference type="PANTHER" id="PTHR33606:SF3">
    <property type="entry name" value="PROTEIN YCII"/>
    <property type="match status" value="1"/>
</dbReference>
<dbReference type="HOGENOM" id="CLU_110355_3_0_6"/>
<sequence length="99" mass="10840">MLYMIYSEDVENSLPLRAKARPAHIDRLQVLKNEGRLILAGPLPAIDANDPAEAGFTGSLIVAEFESLEAAKAWADADPYIEAGVYQNVTVKPYKKVLP</sequence>
<proteinExistence type="inferred from homology"/>